<dbReference type="RefSeq" id="WP_209995401.1">
    <property type="nucleotide sequence ID" value="NZ_BAAAJY010000006.1"/>
</dbReference>
<evidence type="ECO:0008006" key="3">
    <source>
        <dbReference type="Google" id="ProtNLM"/>
    </source>
</evidence>
<accession>A0ABS4X8T2</accession>
<keyword evidence="2" id="KW-1185">Reference proteome</keyword>
<name>A0ABS4X8T2_9MICC</name>
<proteinExistence type="predicted"/>
<gene>
    <name evidence="1" type="ORF">JOF47_000227</name>
</gene>
<reference evidence="1 2" key="1">
    <citation type="submission" date="2021-03" db="EMBL/GenBank/DDBJ databases">
        <title>Sequencing the genomes of 1000 actinobacteria strains.</title>
        <authorList>
            <person name="Klenk H.-P."/>
        </authorList>
    </citation>
    <scope>NUCLEOTIDE SEQUENCE [LARGE SCALE GENOMIC DNA]</scope>
    <source>
        <strain evidence="1 2">DSM 15797</strain>
    </source>
</reference>
<protein>
    <recommendedName>
        <fullName evidence="3">Lipoprotein</fullName>
    </recommendedName>
</protein>
<dbReference type="PROSITE" id="PS51257">
    <property type="entry name" value="PROKAR_LIPOPROTEIN"/>
    <property type="match status" value="1"/>
</dbReference>
<evidence type="ECO:0000313" key="1">
    <source>
        <dbReference type="EMBL" id="MBP2384716.1"/>
    </source>
</evidence>
<sequence>MKIHHQAGFILASAAAILGLTGCTSGGQSGPLQFGNDEGTVDSRLCGPNARKSHEIFYAQTATNPTDKELEIVGLSLLKTHNVTQKSDLAVVLPETEEPVFYIHFEDPADEGNSGAMALIGQMQLAEGFSIPANATVLLSVRASIDDPESHTSVSQMAIEYKANGKKFVEKNGMSWQTKDSACGE</sequence>
<evidence type="ECO:0000313" key="2">
    <source>
        <dbReference type="Proteomes" id="UP001296993"/>
    </source>
</evidence>
<dbReference type="EMBL" id="JAGIOF010000001">
    <property type="protein sequence ID" value="MBP2384716.1"/>
    <property type="molecule type" value="Genomic_DNA"/>
</dbReference>
<organism evidence="1 2">
    <name type="scientific">Paeniglutamicibacter kerguelensis</name>
    <dbReference type="NCBI Taxonomy" id="254788"/>
    <lineage>
        <taxon>Bacteria</taxon>
        <taxon>Bacillati</taxon>
        <taxon>Actinomycetota</taxon>
        <taxon>Actinomycetes</taxon>
        <taxon>Micrococcales</taxon>
        <taxon>Micrococcaceae</taxon>
        <taxon>Paeniglutamicibacter</taxon>
    </lineage>
</organism>
<comment type="caution">
    <text evidence="1">The sequence shown here is derived from an EMBL/GenBank/DDBJ whole genome shotgun (WGS) entry which is preliminary data.</text>
</comment>
<dbReference type="Proteomes" id="UP001296993">
    <property type="component" value="Unassembled WGS sequence"/>
</dbReference>